<dbReference type="SUPFAM" id="SSF53474">
    <property type="entry name" value="alpha/beta-Hydrolases"/>
    <property type="match status" value="1"/>
</dbReference>
<proteinExistence type="inferred from homology"/>
<evidence type="ECO:0000256" key="2">
    <source>
        <dbReference type="ARBA" id="ARBA00022801"/>
    </source>
</evidence>
<gene>
    <name evidence="4" type="ORF">CBI38_32625</name>
</gene>
<evidence type="ECO:0000313" key="5">
    <source>
        <dbReference type="Proteomes" id="UP000245711"/>
    </source>
</evidence>
<evidence type="ECO:0000259" key="3">
    <source>
        <dbReference type="Pfam" id="PF07859"/>
    </source>
</evidence>
<keyword evidence="5" id="KW-1185">Reference proteome</keyword>
<keyword evidence="2" id="KW-0378">Hydrolase</keyword>
<comment type="similarity">
    <text evidence="1">Belongs to the 'GDXG' lipolytic enzyme family.</text>
</comment>
<dbReference type="PANTHER" id="PTHR48081:SF8">
    <property type="entry name" value="ALPHA_BETA HYDROLASE FOLD-3 DOMAIN-CONTAINING PROTEIN-RELATED"/>
    <property type="match status" value="1"/>
</dbReference>
<dbReference type="EMBL" id="CP021355">
    <property type="protein sequence ID" value="AWK76231.1"/>
    <property type="molecule type" value="Genomic_DNA"/>
</dbReference>
<evidence type="ECO:0000256" key="1">
    <source>
        <dbReference type="ARBA" id="ARBA00010515"/>
    </source>
</evidence>
<dbReference type="AlphaFoldDB" id="A0A2S2C5P8"/>
<organism evidence="4 5">
    <name type="scientific">Rhodococcus oxybenzonivorans</name>
    <dbReference type="NCBI Taxonomy" id="1990687"/>
    <lineage>
        <taxon>Bacteria</taxon>
        <taxon>Bacillati</taxon>
        <taxon>Actinomycetota</taxon>
        <taxon>Actinomycetes</taxon>
        <taxon>Mycobacteriales</taxon>
        <taxon>Nocardiaceae</taxon>
        <taxon>Rhodococcus</taxon>
    </lineage>
</organism>
<name>A0A2S2C5P8_9NOCA</name>
<dbReference type="InterPro" id="IPR029058">
    <property type="entry name" value="AB_hydrolase_fold"/>
</dbReference>
<evidence type="ECO:0000313" key="4">
    <source>
        <dbReference type="EMBL" id="AWK76231.1"/>
    </source>
</evidence>
<dbReference type="PANTHER" id="PTHR48081">
    <property type="entry name" value="AB HYDROLASE SUPERFAMILY PROTEIN C4A8.06C"/>
    <property type="match status" value="1"/>
</dbReference>
<feature type="domain" description="Alpha/beta hydrolase fold-3" evidence="3">
    <location>
        <begin position="79"/>
        <end position="285"/>
    </location>
</feature>
<dbReference type="Gene3D" id="3.40.50.1820">
    <property type="entry name" value="alpha/beta hydrolase"/>
    <property type="match status" value="1"/>
</dbReference>
<reference evidence="4 5" key="1">
    <citation type="submission" date="2017-05" db="EMBL/GenBank/DDBJ databases">
        <title>Isolation of Rhodococcus sp. S2-17 biodegrading of BP-3.</title>
        <authorList>
            <person name="Lee Y."/>
            <person name="Kim K.H."/>
            <person name="Chun B.H."/>
            <person name="Jung H.S."/>
            <person name="Jeon C.O."/>
        </authorList>
    </citation>
    <scope>NUCLEOTIDE SEQUENCE [LARGE SCALE GENOMIC DNA]</scope>
    <source>
        <strain evidence="4 5">S2-17</strain>
        <plasmid evidence="5">prb98</plasmid>
    </source>
</reference>
<sequence>MPLTAQNAEFLQSLADAGAQPFHTMEPVQCRQAFDALLLSMPATTATVADISDSTIPGPGGDLAVRVYTPDGPGPFPALLYLHGGGWVIGSLDANNNLCTELSARAEAVVIAVDYRKAPEAKFPAGSDDCMEALRWIAGNAQQLNIDPARIAVGGDSAGANLSAVTAQRTRDEGGPRLCGQLLFYPMVRLAGGPTASMLANAEGPLLSRTDIEYFVNHYVGKGVEARHPYCSPLLADSFADLAPALVQTAEFDPLLDDGEDYARALKDAGNDVVLTRYDGAFHGMLCFPTALDQSKEMLAEAIDWLRKRFADN</sequence>
<protein>
    <recommendedName>
        <fullName evidence="3">Alpha/beta hydrolase fold-3 domain-containing protein</fullName>
    </recommendedName>
</protein>
<dbReference type="RefSeq" id="WP_109335699.1">
    <property type="nucleotide sequence ID" value="NZ_CP021355.1"/>
</dbReference>
<dbReference type="FunFam" id="3.40.50.1820:FF:000089">
    <property type="entry name" value="Alpha/beta hydrolase"/>
    <property type="match status" value="1"/>
</dbReference>
<dbReference type="KEGG" id="roz:CBI38_32625"/>
<dbReference type="Pfam" id="PF07859">
    <property type="entry name" value="Abhydrolase_3"/>
    <property type="match status" value="1"/>
</dbReference>
<geneLocation type="plasmid" evidence="5">
    <name>prb98</name>
</geneLocation>
<dbReference type="Proteomes" id="UP000245711">
    <property type="component" value="Plasmid pRB98"/>
</dbReference>
<dbReference type="GO" id="GO:0016787">
    <property type="term" value="F:hydrolase activity"/>
    <property type="evidence" value="ECO:0007669"/>
    <property type="project" value="UniProtKB-KW"/>
</dbReference>
<keyword evidence="4" id="KW-0614">Plasmid</keyword>
<dbReference type="InterPro" id="IPR050300">
    <property type="entry name" value="GDXG_lipolytic_enzyme"/>
</dbReference>
<accession>A0A2S2C5P8</accession>
<dbReference type="OrthoDB" id="3181909at2"/>
<dbReference type="InterPro" id="IPR013094">
    <property type="entry name" value="AB_hydrolase_3"/>
</dbReference>